<evidence type="ECO:0000313" key="6">
    <source>
        <dbReference type="EMBL" id="KTS67853.1"/>
    </source>
</evidence>
<keyword evidence="9" id="KW-1185">Reference proteome</keyword>
<sequence>MKKMIVLAGTLTLLSGCGIWHKPAPAPETLHYQCGTLPLTVTLDNAKQQVSFILDGKPLTLTQTVSASGARYSDGTYVFWSKGNGAFVERNDKIVINDCELQNADASAQ</sequence>
<reference evidence="6 8" key="1">
    <citation type="journal article" date="2016" name="Front. Microbiol.">
        <title>Genomic Resource of Rice Seed Associated Bacteria.</title>
        <authorList>
            <person name="Midha S."/>
            <person name="Bansal K."/>
            <person name="Sharma S."/>
            <person name="Kumar N."/>
            <person name="Patil P.P."/>
            <person name="Chaudhry V."/>
            <person name="Patil P.B."/>
        </authorList>
    </citation>
    <scope>NUCLEOTIDE SEQUENCE [LARGE SCALE GENOMIC DNA]</scope>
    <source>
        <strain evidence="6 8">SA3</strain>
    </source>
</reference>
<dbReference type="RefSeq" id="WP_021506202.1">
    <property type="nucleotide sequence ID" value="NZ_CP045216.1"/>
</dbReference>
<evidence type="ECO:0000313" key="7">
    <source>
        <dbReference type="EMBL" id="TQC77283.1"/>
    </source>
</evidence>
<dbReference type="InterPro" id="IPR018660">
    <property type="entry name" value="MliC"/>
</dbReference>
<name>A0A8E1RYT9_9GAMM</name>
<evidence type="ECO:0000259" key="5">
    <source>
        <dbReference type="Pfam" id="PF09864"/>
    </source>
</evidence>
<keyword evidence="4" id="KW-0449">Lipoprotein</keyword>
<reference evidence="7 9" key="2">
    <citation type="submission" date="2019-06" db="EMBL/GenBank/DDBJ databases">
        <title>Pantoea dispersa Assembly.</title>
        <authorList>
            <person name="Wang J."/>
        </authorList>
    </citation>
    <scope>NUCLEOTIDE SEQUENCE [LARGE SCALE GENOMIC DNA]</scope>
    <source>
        <strain evidence="9">bio</strain>
        <strain evidence="7">Bio</strain>
    </source>
</reference>
<gene>
    <name evidence="7" type="ORF">FK492_04590</name>
    <name evidence="6" type="ORF">SA3R_11020</name>
</gene>
<dbReference type="SUPFAM" id="SSF141488">
    <property type="entry name" value="YdhA-like"/>
    <property type="match status" value="1"/>
</dbReference>
<dbReference type="Proteomes" id="UP000071979">
    <property type="component" value="Unassembled WGS sequence"/>
</dbReference>
<protein>
    <recommendedName>
        <fullName evidence="5">C-type lysozyme inhibitor domain-containing protein</fullName>
    </recommendedName>
</protein>
<feature type="domain" description="C-type lysozyme inhibitor" evidence="5">
    <location>
        <begin position="32"/>
        <end position="93"/>
    </location>
</feature>
<evidence type="ECO:0000256" key="4">
    <source>
        <dbReference type="ARBA" id="ARBA00023288"/>
    </source>
</evidence>
<evidence type="ECO:0000256" key="2">
    <source>
        <dbReference type="ARBA" id="ARBA00023136"/>
    </source>
</evidence>
<dbReference type="OrthoDB" id="5588236at2"/>
<keyword evidence="3" id="KW-0564">Palmitate</keyword>
<comment type="caution">
    <text evidence="6">The sequence shown here is derived from an EMBL/GenBank/DDBJ whole genome shotgun (WGS) entry which is preliminary data.</text>
</comment>
<evidence type="ECO:0000256" key="1">
    <source>
        <dbReference type="ARBA" id="ARBA00022729"/>
    </source>
</evidence>
<keyword evidence="2" id="KW-0472">Membrane</keyword>
<proteinExistence type="predicted"/>
<dbReference type="Proteomes" id="UP000319715">
    <property type="component" value="Unassembled WGS sequence"/>
</dbReference>
<evidence type="ECO:0000313" key="9">
    <source>
        <dbReference type="Proteomes" id="UP000319715"/>
    </source>
</evidence>
<organism evidence="6 8">
    <name type="scientific">Pantoea dispersa</name>
    <dbReference type="NCBI Taxonomy" id="59814"/>
    <lineage>
        <taxon>Bacteria</taxon>
        <taxon>Pseudomonadati</taxon>
        <taxon>Pseudomonadota</taxon>
        <taxon>Gammaproteobacteria</taxon>
        <taxon>Enterobacterales</taxon>
        <taxon>Erwiniaceae</taxon>
        <taxon>Pantoea</taxon>
    </lineage>
</organism>
<dbReference type="EMBL" id="LDSE01000020">
    <property type="protein sequence ID" value="KTS67853.1"/>
    <property type="molecule type" value="Genomic_DNA"/>
</dbReference>
<dbReference type="PROSITE" id="PS51257">
    <property type="entry name" value="PROKAR_LIPOPROTEIN"/>
    <property type="match status" value="1"/>
</dbReference>
<dbReference type="InterPro" id="IPR036328">
    <property type="entry name" value="MliC_sf"/>
</dbReference>
<keyword evidence="1" id="KW-0732">Signal</keyword>
<accession>A0A8E1RYT9</accession>
<dbReference type="Pfam" id="PF09864">
    <property type="entry name" value="MliC"/>
    <property type="match status" value="1"/>
</dbReference>
<evidence type="ECO:0000313" key="8">
    <source>
        <dbReference type="Proteomes" id="UP000071979"/>
    </source>
</evidence>
<dbReference type="Gene3D" id="2.40.128.200">
    <property type="match status" value="1"/>
</dbReference>
<evidence type="ECO:0000256" key="3">
    <source>
        <dbReference type="ARBA" id="ARBA00023139"/>
    </source>
</evidence>
<dbReference type="GeneID" id="67452005"/>
<dbReference type="EMBL" id="VICF01000001">
    <property type="protein sequence ID" value="TQC77283.1"/>
    <property type="molecule type" value="Genomic_DNA"/>
</dbReference>
<dbReference type="AlphaFoldDB" id="A0A8E1RYT9"/>